<dbReference type="Proteomes" id="UP000078046">
    <property type="component" value="Unassembled WGS sequence"/>
</dbReference>
<evidence type="ECO:0000256" key="1">
    <source>
        <dbReference type="SAM" id="Phobius"/>
    </source>
</evidence>
<keyword evidence="1" id="KW-0472">Membrane</keyword>
<dbReference type="EMBL" id="LWCA01001671">
    <property type="protein sequence ID" value="OAF64687.1"/>
    <property type="molecule type" value="Genomic_DNA"/>
</dbReference>
<evidence type="ECO:0000313" key="3">
    <source>
        <dbReference type="Proteomes" id="UP000078046"/>
    </source>
</evidence>
<feature type="non-terminal residue" evidence="2">
    <location>
        <position position="205"/>
    </location>
</feature>
<keyword evidence="1" id="KW-0812">Transmembrane</keyword>
<gene>
    <name evidence="2" type="ORF">A3Q56_07601</name>
</gene>
<evidence type="ECO:0008006" key="4">
    <source>
        <dbReference type="Google" id="ProtNLM"/>
    </source>
</evidence>
<dbReference type="AlphaFoldDB" id="A0A177ARP3"/>
<sequence length="205" mass="24333">MHIIIYSSLTCDIFCKYYSNDKSMSIKELKNKTHKILDFNTNNQYNVKVLQKGRVLKNDVKISCIGGNYTSHQTSDEIMTHRKDYNTAVHAMIKENIKCITATAQQANRNEQQANEVPDRNRNIRIRFNLMNIFWMLLRFSFISFIILMHVTFDRFTIFFIIAFVFFVFGNVDFNQRLNEQFRNFLNRRNNARVQENDVESAESN</sequence>
<accession>A0A177ARP3</accession>
<proteinExistence type="predicted"/>
<organism evidence="2 3">
    <name type="scientific">Intoshia linei</name>
    <dbReference type="NCBI Taxonomy" id="1819745"/>
    <lineage>
        <taxon>Eukaryota</taxon>
        <taxon>Metazoa</taxon>
        <taxon>Spiralia</taxon>
        <taxon>Lophotrochozoa</taxon>
        <taxon>Mesozoa</taxon>
        <taxon>Orthonectida</taxon>
        <taxon>Rhopaluridae</taxon>
        <taxon>Intoshia</taxon>
    </lineage>
</organism>
<keyword evidence="3" id="KW-1185">Reference proteome</keyword>
<keyword evidence="1" id="KW-1133">Transmembrane helix</keyword>
<comment type="caution">
    <text evidence="2">The sequence shown here is derived from an EMBL/GenBank/DDBJ whole genome shotgun (WGS) entry which is preliminary data.</text>
</comment>
<evidence type="ECO:0000313" key="2">
    <source>
        <dbReference type="EMBL" id="OAF64687.1"/>
    </source>
</evidence>
<protein>
    <recommendedName>
        <fullName evidence="4">SAYSvFN domain-containing protein</fullName>
    </recommendedName>
</protein>
<feature type="transmembrane region" description="Helical" evidence="1">
    <location>
        <begin position="130"/>
        <end position="150"/>
    </location>
</feature>
<reference evidence="2 3" key="1">
    <citation type="submission" date="2016-04" db="EMBL/GenBank/DDBJ databases">
        <title>The genome of Intoshia linei affirms orthonectids as highly simplified spiralians.</title>
        <authorList>
            <person name="Mikhailov K.V."/>
            <person name="Slusarev G.S."/>
            <person name="Nikitin M.A."/>
            <person name="Logacheva M.D."/>
            <person name="Penin A."/>
            <person name="Aleoshin V."/>
            <person name="Panchin Y.V."/>
        </authorList>
    </citation>
    <scope>NUCLEOTIDE SEQUENCE [LARGE SCALE GENOMIC DNA]</scope>
    <source>
        <strain evidence="2">Intl2013</strain>
        <tissue evidence="2">Whole animal</tissue>
    </source>
</reference>
<feature type="transmembrane region" description="Helical" evidence="1">
    <location>
        <begin position="156"/>
        <end position="174"/>
    </location>
</feature>
<name>A0A177ARP3_9BILA</name>